<evidence type="ECO:0008006" key="5">
    <source>
        <dbReference type="Google" id="ProtNLM"/>
    </source>
</evidence>
<feature type="transmembrane region" description="Helical" evidence="2">
    <location>
        <begin position="809"/>
        <end position="832"/>
    </location>
</feature>
<sequence length="846" mass="88785">MAAVAAVLVAPTALLAVGGADLRQPAQAAVPGDRLTESALTQHGRRGQYEDFSGLRVTVSQTRNLVTQGIEVSWTGGRATAPESAYGTSYLQVMQCWGPDPDAPDFRETCQFGGLTAKGEVSEELELQVGVSASSRSVDFNLDANGNPAGRDPAERLPADAQVIPFRSSDGERTRMKDFPPAGAPDDGVPDVEDFFRRDETNEVVAARTSSDGAGRIIFEVQRGSDAKGLNCGEVLADAPAGRRCWLVVVPRGDRDFHGDVYQSTRRASGSPLLPSYFANRIVFPLDFEPVRPPCPLGGEVFDTVGSEMVAPAAVSWQASLCAGGRAAFSHTVTTESTAGAAVLSPGAQGRGVAYVDEPVLRAETDPMVLHAPITVNAAVIAFQVEARTSKSEVPGSTPDAQRLNGQPLPELKLTPRLVAKLLTQSYQQDVPDPSDNPDIAKNPRSIRVDDEFVRLNPVFDSFFPTSRHYPIQLPDGESVLARRVWQWVLADEAARRWLSGVPDEKGMRVNPAYVPLVFGDGQGLPRFPKEDPSCRTGEPTNGVPKFEYCMPGFAPWAESLEVAARQTLRSDARQRIVWDETAGGIDPENPQARLGDYKAAPPPLPGRKFGLGITDAASAARYGLATASLCDAAGQGCVTANGAGLLAGVGAMEPSPVDGVLQANPTRSVPGAYPLTMLTYAAANLDRAEPARREYARLLRFIATDGQTIGSKPGQLPPGYAPLPQSLRNQTLAVATELAKVVPSSPTPTGSAPGSSSDPPPSTSPSPSTPAGGATPSPAGTPSATPTPPAAVVPVAATTPTPGEPVGWLRFLLLGVLGAGMASGIAGPVMLTLGYRRSTSDGTGT</sequence>
<evidence type="ECO:0000313" key="3">
    <source>
        <dbReference type="EMBL" id="GIG90374.1"/>
    </source>
</evidence>
<dbReference type="EMBL" id="BONW01000028">
    <property type="protein sequence ID" value="GIG90374.1"/>
    <property type="molecule type" value="Genomic_DNA"/>
</dbReference>
<reference evidence="3 4" key="1">
    <citation type="submission" date="2021-01" db="EMBL/GenBank/DDBJ databases">
        <title>Whole genome shotgun sequence of Plantactinospora endophytica NBRC 110450.</title>
        <authorList>
            <person name="Komaki H."/>
            <person name="Tamura T."/>
        </authorList>
    </citation>
    <scope>NUCLEOTIDE SEQUENCE [LARGE SCALE GENOMIC DNA]</scope>
    <source>
        <strain evidence="3 4">NBRC 110450</strain>
    </source>
</reference>
<feature type="compositionally biased region" description="Low complexity" evidence="1">
    <location>
        <begin position="770"/>
        <end position="785"/>
    </location>
</feature>
<evidence type="ECO:0000313" key="4">
    <source>
        <dbReference type="Proteomes" id="UP000646749"/>
    </source>
</evidence>
<organism evidence="3 4">
    <name type="scientific">Plantactinospora endophytica</name>
    <dbReference type="NCBI Taxonomy" id="673535"/>
    <lineage>
        <taxon>Bacteria</taxon>
        <taxon>Bacillati</taxon>
        <taxon>Actinomycetota</taxon>
        <taxon>Actinomycetes</taxon>
        <taxon>Micromonosporales</taxon>
        <taxon>Micromonosporaceae</taxon>
        <taxon>Plantactinospora</taxon>
    </lineage>
</organism>
<keyword evidence="2" id="KW-0472">Membrane</keyword>
<proteinExistence type="predicted"/>
<feature type="compositionally biased region" description="Pro residues" evidence="1">
    <location>
        <begin position="759"/>
        <end position="769"/>
    </location>
</feature>
<protein>
    <recommendedName>
        <fullName evidence="5">PBP domain-containing protein</fullName>
    </recommendedName>
</protein>
<feature type="compositionally biased region" description="Low complexity" evidence="1">
    <location>
        <begin position="793"/>
        <end position="802"/>
    </location>
</feature>
<gene>
    <name evidence="3" type="ORF">Pen02_53100</name>
</gene>
<dbReference type="Proteomes" id="UP000646749">
    <property type="component" value="Unassembled WGS sequence"/>
</dbReference>
<feature type="compositionally biased region" description="Low complexity" evidence="1">
    <location>
        <begin position="742"/>
        <end position="758"/>
    </location>
</feature>
<feature type="region of interest" description="Disordered" evidence="1">
    <location>
        <begin position="742"/>
        <end position="802"/>
    </location>
</feature>
<evidence type="ECO:0000256" key="1">
    <source>
        <dbReference type="SAM" id="MobiDB-lite"/>
    </source>
</evidence>
<keyword evidence="2" id="KW-0812">Transmembrane</keyword>
<keyword evidence="4" id="KW-1185">Reference proteome</keyword>
<comment type="caution">
    <text evidence="3">The sequence shown here is derived from an EMBL/GenBank/DDBJ whole genome shotgun (WGS) entry which is preliminary data.</text>
</comment>
<keyword evidence="2" id="KW-1133">Transmembrane helix</keyword>
<name>A0ABQ4E6P2_9ACTN</name>
<evidence type="ECO:0000256" key="2">
    <source>
        <dbReference type="SAM" id="Phobius"/>
    </source>
</evidence>
<accession>A0ABQ4E6P2</accession>